<evidence type="ECO:0000259" key="2">
    <source>
        <dbReference type="Pfam" id="PF03732"/>
    </source>
</evidence>
<dbReference type="Proteomes" id="UP000765509">
    <property type="component" value="Unassembled WGS sequence"/>
</dbReference>
<organism evidence="3 4">
    <name type="scientific">Austropuccinia psidii MF-1</name>
    <dbReference type="NCBI Taxonomy" id="1389203"/>
    <lineage>
        <taxon>Eukaryota</taxon>
        <taxon>Fungi</taxon>
        <taxon>Dikarya</taxon>
        <taxon>Basidiomycota</taxon>
        <taxon>Pucciniomycotina</taxon>
        <taxon>Pucciniomycetes</taxon>
        <taxon>Pucciniales</taxon>
        <taxon>Sphaerophragmiaceae</taxon>
        <taxon>Austropuccinia</taxon>
    </lineage>
</organism>
<feature type="region of interest" description="Disordered" evidence="1">
    <location>
        <begin position="261"/>
        <end position="328"/>
    </location>
</feature>
<evidence type="ECO:0000313" key="3">
    <source>
        <dbReference type="EMBL" id="MBW0495346.1"/>
    </source>
</evidence>
<gene>
    <name evidence="3" type="ORF">O181_035061</name>
</gene>
<dbReference type="PANTHER" id="PTHR15503:SF22">
    <property type="entry name" value="TRANSPOSON TY3-I GAG POLYPROTEIN"/>
    <property type="match status" value="1"/>
</dbReference>
<dbReference type="InterPro" id="IPR032567">
    <property type="entry name" value="RTL1-rel"/>
</dbReference>
<feature type="compositionally biased region" description="Basic and acidic residues" evidence="1">
    <location>
        <begin position="1"/>
        <end position="11"/>
    </location>
</feature>
<dbReference type="AlphaFoldDB" id="A0A9Q3D1Y3"/>
<feature type="region of interest" description="Disordered" evidence="1">
    <location>
        <begin position="1"/>
        <end position="23"/>
    </location>
</feature>
<feature type="region of interest" description="Disordered" evidence="1">
    <location>
        <begin position="341"/>
        <end position="361"/>
    </location>
</feature>
<keyword evidence="4" id="KW-1185">Reference proteome</keyword>
<name>A0A9Q3D1Y3_9BASI</name>
<proteinExistence type="predicted"/>
<reference evidence="3" key="1">
    <citation type="submission" date="2021-03" db="EMBL/GenBank/DDBJ databases">
        <title>Draft genome sequence of rust myrtle Austropuccinia psidii MF-1, a brazilian biotype.</title>
        <authorList>
            <person name="Quecine M.C."/>
            <person name="Pachon D.M.R."/>
            <person name="Bonatelli M.L."/>
            <person name="Correr F.H."/>
            <person name="Franceschini L.M."/>
            <person name="Leite T.F."/>
            <person name="Margarido G.R.A."/>
            <person name="Almeida C.A."/>
            <person name="Ferrarezi J.A."/>
            <person name="Labate C.A."/>
        </authorList>
    </citation>
    <scope>NUCLEOTIDE SEQUENCE</scope>
    <source>
        <strain evidence="3">MF-1</strain>
    </source>
</reference>
<dbReference type="OrthoDB" id="5552562at2759"/>
<dbReference type="PANTHER" id="PTHR15503">
    <property type="entry name" value="LDOC1 RELATED"/>
    <property type="match status" value="1"/>
</dbReference>
<accession>A0A9Q3D1Y3</accession>
<protein>
    <recommendedName>
        <fullName evidence="2">Retrotransposon gag domain-containing protein</fullName>
    </recommendedName>
</protein>
<feature type="compositionally biased region" description="Basic and acidic residues" evidence="1">
    <location>
        <begin position="345"/>
        <end position="361"/>
    </location>
</feature>
<feature type="compositionally biased region" description="Basic and acidic residues" evidence="1">
    <location>
        <begin position="319"/>
        <end position="328"/>
    </location>
</feature>
<feature type="domain" description="Retrotransposon gag" evidence="2">
    <location>
        <begin position="133"/>
        <end position="227"/>
    </location>
</feature>
<dbReference type="Pfam" id="PF03732">
    <property type="entry name" value="Retrotrans_gag"/>
    <property type="match status" value="1"/>
</dbReference>
<comment type="caution">
    <text evidence="3">The sequence shown here is derived from an EMBL/GenBank/DDBJ whole genome shotgun (WGS) entry which is preliminary data.</text>
</comment>
<feature type="compositionally biased region" description="Basic residues" evidence="1">
    <location>
        <begin position="292"/>
        <end position="303"/>
    </location>
</feature>
<evidence type="ECO:0000256" key="1">
    <source>
        <dbReference type="SAM" id="MobiDB-lite"/>
    </source>
</evidence>
<feature type="compositionally biased region" description="Acidic residues" evidence="1">
    <location>
        <begin position="12"/>
        <end position="23"/>
    </location>
</feature>
<evidence type="ECO:0000313" key="4">
    <source>
        <dbReference type="Proteomes" id="UP000765509"/>
    </source>
</evidence>
<dbReference type="InterPro" id="IPR005162">
    <property type="entry name" value="Retrotrans_gag_dom"/>
</dbReference>
<dbReference type="EMBL" id="AVOT02013044">
    <property type="protein sequence ID" value="MBW0495346.1"/>
    <property type="molecule type" value="Genomic_DNA"/>
</dbReference>
<sequence>MSEGARARLGEAEDEEGEDFEETEVATALAVVPEASEAANLAHSNQPLFSQAKPNFLKMMGQIAQLMGQLTQAVSPTENSKAPAFKTPSMKAPDSFDGTQAHKLRRLSQYCPFLFHNDPANFFSDRKKVLYLTLFLTGRAGKWIEPYLANISNEDPSYLLSNWKFFENQLFTLFGYPNEFRKAEQQLDNLRMKASEHVSLYITDFRRAMSRIGDWGERAHIHVYRRGFASRISDQLASYPGNFDTLEELMDITLELDTRDHERQKEKGIHHEKKPPVTGSNPQRPPKDSSSKRSHHKKDKKGKQFQPSRDKPNSALLNKDNKLISSEKESRIKEGLCTYCGGNHPIDKCFKRPQNKPEWES</sequence>